<feature type="chain" id="PRO_5042154365" evidence="2">
    <location>
        <begin position="21"/>
        <end position="141"/>
    </location>
</feature>
<dbReference type="Proteomes" id="UP001211065">
    <property type="component" value="Unassembled WGS sequence"/>
</dbReference>
<keyword evidence="2" id="KW-0732">Signal</keyword>
<comment type="caution">
    <text evidence="3">The sequence shown here is derived from an EMBL/GenBank/DDBJ whole genome shotgun (WGS) entry which is preliminary data.</text>
</comment>
<evidence type="ECO:0000256" key="2">
    <source>
        <dbReference type="SAM" id="SignalP"/>
    </source>
</evidence>
<gene>
    <name evidence="3" type="ORF">HK099_002405</name>
</gene>
<name>A0AAD5TXP6_9FUNG</name>
<feature type="compositionally biased region" description="Low complexity" evidence="1">
    <location>
        <begin position="23"/>
        <end position="40"/>
    </location>
</feature>
<sequence>MKFQTYLFTIAALLLVNVATEDPQSPQQNNQSPQQNNQSPVQGNIPAKQECITSTITIPAKTVTLPPQQITVFATAAPKTYIRKCKPKNWNVVNTATEVTKGNQSPIQINEPKNVGKENNAGSMIIIVGDGGLKFGPNEMK</sequence>
<reference evidence="3" key="1">
    <citation type="submission" date="2020-05" db="EMBL/GenBank/DDBJ databases">
        <title>Phylogenomic resolution of chytrid fungi.</title>
        <authorList>
            <person name="Stajich J.E."/>
            <person name="Amses K."/>
            <person name="Simmons R."/>
            <person name="Seto K."/>
            <person name="Myers J."/>
            <person name="Bonds A."/>
            <person name="Quandt C.A."/>
            <person name="Barry K."/>
            <person name="Liu P."/>
            <person name="Grigoriev I."/>
            <person name="Longcore J.E."/>
            <person name="James T.Y."/>
        </authorList>
    </citation>
    <scope>NUCLEOTIDE SEQUENCE</scope>
    <source>
        <strain evidence="3">JEL0476</strain>
    </source>
</reference>
<evidence type="ECO:0000256" key="1">
    <source>
        <dbReference type="SAM" id="MobiDB-lite"/>
    </source>
</evidence>
<evidence type="ECO:0000313" key="4">
    <source>
        <dbReference type="Proteomes" id="UP001211065"/>
    </source>
</evidence>
<feature type="signal peptide" evidence="2">
    <location>
        <begin position="1"/>
        <end position="20"/>
    </location>
</feature>
<protein>
    <submittedName>
        <fullName evidence="3">Uncharacterized protein</fullName>
    </submittedName>
</protein>
<dbReference type="AlphaFoldDB" id="A0AAD5TXP6"/>
<organism evidence="3 4">
    <name type="scientific">Clydaea vesicula</name>
    <dbReference type="NCBI Taxonomy" id="447962"/>
    <lineage>
        <taxon>Eukaryota</taxon>
        <taxon>Fungi</taxon>
        <taxon>Fungi incertae sedis</taxon>
        <taxon>Chytridiomycota</taxon>
        <taxon>Chytridiomycota incertae sedis</taxon>
        <taxon>Chytridiomycetes</taxon>
        <taxon>Lobulomycetales</taxon>
        <taxon>Lobulomycetaceae</taxon>
        <taxon>Clydaea</taxon>
    </lineage>
</organism>
<feature type="non-terminal residue" evidence="3">
    <location>
        <position position="1"/>
    </location>
</feature>
<evidence type="ECO:0000313" key="3">
    <source>
        <dbReference type="EMBL" id="KAJ3201009.1"/>
    </source>
</evidence>
<dbReference type="EMBL" id="JADGJW010001797">
    <property type="protein sequence ID" value="KAJ3201009.1"/>
    <property type="molecule type" value="Genomic_DNA"/>
</dbReference>
<keyword evidence="4" id="KW-1185">Reference proteome</keyword>
<proteinExistence type="predicted"/>
<accession>A0AAD5TXP6</accession>
<feature type="region of interest" description="Disordered" evidence="1">
    <location>
        <begin position="23"/>
        <end position="46"/>
    </location>
</feature>